<organism evidence="5 6">
    <name type="scientific">Paenibacillus lignilyticus</name>
    <dbReference type="NCBI Taxonomy" id="1172615"/>
    <lineage>
        <taxon>Bacteria</taxon>
        <taxon>Bacillati</taxon>
        <taxon>Bacillota</taxon>
        <taxon>Bacilli</taxon>
        <taxon>Bacillales</taxon>
        <taxon>Paenibacillaceae</taxon>
        <taxon>Paenibacillus</taxon>
    </lineage>
</organism>
<keyword evidence="2 3" id="KW-0802">TPR repeat</keyword>
<comment type="caution">
    <text evidence="5">The sequence shown here is derived from an EMBL/GenBank/DDBJ whole genome shotgun (WGS) entry which is preliminary data.</text>
</comment>
<accession>A0ABS5CDT9</accession>
<dbReference type="Pfam" id="PF14559">
    <property type="entry name" value="TPR_19"/>
    <property type="match status" value="1"/>
</dbReference>
<evidence type="ECO:0000256" key="3">
    <source>
        <dbReference type="PROSITE-ProRule" id="PRU00339"/>
    </source>
</evidence>
<dbReference type="RefSeq" id="WP_210659068.1">
    <property type="nucleotide sequence ID" value="NZ_JAGKSP010000005.1"/>
</dbReference>
<evidence type="ECO:0000256" key="1">
    <source>
        <dbReference type="ARBA" id="ARBA00022737"/>
    </source>
</evidence>
<protein>
    <submittedName>
        <fullName evidence="5">Tetratricopeptide repeat protein</fullName>
    </submittedName>
</protein>
<sequence length="293" mass="34815">MEGTIRPATSTAYSAVYQLIAWKRYKEALVETEKLLRDDPHDPDPYAIYAQIFTFMGEYEKAQHWAKEALSRDPEHHLGWYVRVSVYYETGNEKAFEKALQEALRINPYESHYYYLAANQLNKKGKFKEAKIQIVTALELDAENPQYLAVLSYIEALLGEAVESRRLDREAIRYGAEEPVVLMYLAWAAASRNEYKLQETYMRSAIRLNPDEKQYQDEYLESLRHHYFLYRICMWPNKLLRKMKPWQILLLWIGSWILFKPLVVVFIVLHILAHWSTRAIVHISVFGWRRRRT</sequence>
<dbReference type="InterPro" id="IPR011990">
    <property type="entry name" value="TPR-like_helical_dom_sf"/>
</dbReference>
<evidence type="ECO:0000313" key="6">
    <source>
        <dbReference type="Proteomes" id="UP000673394"/>
    </source>
</evidence>
<dbReference type="Gene3D" id="1.25.40.10">
    <property type="entry name" value="Tetratricopeptide repeat domain"/>
    <property type="match status" value="1"/>
</dbReference>
<feature type="repeat" description="TPR" evidence="3">
    <location>
        <begin position="43"/>
        <end position="76"/>
    </location>
</feature>
<keyword evidence="4" id="KW-0472">Membrane</keyword>
<dbReference type="PROSITE" id="PS50005">
    <property type="entry name" value="TPR"/>
    <property type="match status" value="1"/>
</dbReference>
<dbReference type="InterPro" id="IPR051685">
    <property type="entry name" value="Ycf3/AcsC/BcsC/TPR_MFPF"/>
</dbReference>
<proteinExistence type="predicted"/>
<keyword evidence="6" id="KW-1185">Reference proteome</keyword>
<dbReference type="PANTHER" id="PTHR44943:SF4">
    <property type="entry name" value="TPR REPEAT-CONTAINING PROTEIN MJ0798"/>
    <property type="match status" value="1"/>
</dbReference>
<evidence type="ECO:0000256" key="4">
    <source>
        <dbReference type="SAM" id="Phobius"/>
    </source>
</evidence>
<dbReference type="PANTHER" id="PTHR44943">
    <property type="entry name" value="CELLULOSE SYNTHASE OPERON PROTEIN C"/>
    <property type="match status" value="1"/>
</dbReference>
<name>A0ABS5CDT9_9BACL</name>
<evidence type="ECO:0000313" key="5">
    <source>
        <dbReference type="EMBL" id="MBP3964083.1"/>
    </source>
</evidence>
<evidence type="ECO:0000256" key="2">
    <source>
        <dbReference type="ARBA" id="ARBA00022803"/>
    </source>
</evidence>
<dbReference type="Proteomes" id="UP000673394">
    <property type="component" value="Unassembled WGS sequence"/>
</dbReference>
<keyword evidence="4" id="KW-0812">Transmembrane</keyword>
<keyword evidence="1" id="KW-0677">Repeat</keyword>
<feature type="transmembrane region" description="Helical" evidence="4">
    <location>
        <begin position="248"/>
        <end position="272"/>
    </location>
</feature>
<keyword evidence="4" id="KW-1133">Transmembrane helix</keyword>
<dbReference type="EMBL" id="JAGKSP010000005">
    <property type="protein sequence ID" value="MBP3964083.1"/>
    <property type="molecule type" value="Genomic_DNA"/>
</dbReference>
<dbReference type="SMART" id="SM00028">
    <property type="entry name" value="TPR"/>
    <property type="match status" value="4"/>
</dbReference>
<dbReference type="SUPFAM" id="SSF48452">
    <property type="entry name" value="TPR-like"/>
    <property type="match status" value="1"/>
</dbReference>
<gene>
    <name evidence="5" type="ORF">I8J30_15310</name>
</gene>
<reference evidence="5 6" key="1">
    <citation type="submission" date="2021-04" db="EMBL/GenBank/DDBJ databases">
        <title>Paenibacillus sp. DLE-14 whole genome sequence.</title>
        <authorList>
            <person name="Ham Y.J."/>
        </authorList>
    </citation>
    <scope>NUCLEOTIDE SEQUENCE [LARGE SCALE GENOMIC DNA]</scope>
    <source>
        <strain evidence="5 6">DLE-14</strain>
    </source>
</reference>
<dbReference type="Pfam" id="PF13181">
    <property type="entry name" value="TPR_8"/>
    <property type="match status" value="1"/>
</dbReference>
<dbReference type="InterPro" id="IPR019734">
    <property type="entry name" value="TPR_rpt"/>
</dbReference>